<dbReference type="PANTHER" id="PTHR14187">
    <property type="entry name" value="ALPHA KINASE/ELONGATION FACTOR 2 KINASE"/>
    <property type="match status" value="1"/>
</dbReference>
<evidence type="ECO:0000313" key="2">
    <source>
        <dbReference type="Proteomes" id="UP001165065"/>
    </source>
</evidence>
<dbReference type="OrthoDB" id="184444at2759"/>
<sequence>MSGFGEDVDATFADLISEVTTSSNVVVGIDFGTAYSGIAFALKATPGVIICRGPGNVDVKPKSPTVLLRLSDGTWKFGTEAQQAYANKLKEASLERTPIDVEFYKGFKMALKRENYENFFSMMGTTTTTNFDNLLAINETGSTRSVMELVTVSLQMLATCAKSEILKNHPELDGLDFQKDVQYVITVPAIWDDWGKGFMREAAVRAGLVTDAKDSRIAIAYEPECAALAVAVGGSENAQLRVGDNFLVLDCGGGTIDITGHKVSGVKPLRLNNLISPKGDAWGGETVDVHYKGFLKKLLSDVLYERIEKKFPADHFKIMKEFSEKKEQLKMNPTTDGTMQWSDEPLDMETLVSMLRELREEDIPEIPTFRELVQSFNEKTPETNQHISYHRGSFSFPLALVKTWFKESAENTSNLVKELVRKNEGITKVMVVGGYASSAVLLDHLKNELKDVVTLICPGKRPVPQAAIAQGAVLYGLCCCSSDSAPPDIFLDRVSPRTYGISTTLKTTQIRNDSKYPFLAESLPTLKKNDKGEDYVDKLFDVFVKKGTVLEKTHVVNKSYVPINDSQTILSCVIYCTDSENPRFVYDDGVKRLGKVTVNVPPVGQDQSVTCEFSFSGTEIKVTATNSLGEKMVDYVNFNQ</sequence>
<gene>
    <name evidence="1" type="ORF">TrCOL_g2241</name>
</gene>
<protein>
    <recommendedName>
        <fullName evidence="3">Heat shock protein 70</fullName>
    </recommendedName>
</protein>
<dbReference type="Proteomes" id="UP001165065">
    <property type="component" value="Unassembled WGS sequence"/>
</dbReference>
<accession>A0A9W7L417</accession>
<comment type="caution">
    <text evidence="1">The sequence shown here is derived from an EMBL/GenBank/DDBJ whole genome shotgun (WGS) entry which is preliminary data.</text>
</comment>
<dbReference type="InterPro" id="IPR043129">
    <property type="entry name" value="ATPase_NBD"/>
</dbReference>
<dbReference type="PANTHER" id="PTHR14187:SF5">
    <property type="entry name" value="HEAT SHOCK 70 KDA PROTEIN 12A"/>
    <property type="match status" value="1"/>
</dbReference>
<dbReference type="AlphaFoldDB" id="A0A9W7L417"/>
<keyword evidence="2" id="KW-1185">Reference proteome</keyword>
<reference evidence="2" key="1">
    <citation type="journal article" date="2023" name="Commun. Biol.">
        <title>Genome analysis of Parmales, the sister group of diatoms, reveals the evolutionary specialization of diatoms from phago-mixotrophs to photoautotrophs.</title>
        <authorList>
            <person name="Ban H."/>
            <person name="Sato S."/>
            <person name="Yoshikawa S."/>
            <person name="Yamada K."/>
            <person name="Nakamura Y."/>
            <person name="Ichinomiya M."/>
            <person name="Sato N."/>
            <person name="Blanc-Mathieu R."/>
            <person name="Endo H."/>
            <person name="Kuwata A."/>
            <person name="Ogata H."/>
        </authorList>
    </citation>
    <scope>NUCLEOTIDE SEQUENCE [LARGE SCALE GENOMIC DNA]</scope>
</reference>
<dbReference type="SUPFAM" id="SSF53067">
    <property type="entry name" value="Actin-like ATPase domain"/>
    <property type="match status" value="2"/>
</dbReference>
<proteinExistence type="predicted"/>
<dbReference type="EMBL" id="BRYA01000001">
    <property type="protein sequence ID" value="GMI30660.1"/>
    <property type="molecule type" value="Genomic_DNA"/>
</dbReference>
<dbReference type="Gene3D" id="3.30.420.40">
    <property type="match status" value="1"/>
</dbReference>
<name>A0A9W7L417_9STRA</name>
<organism evidence="1 2">
    <name type="scientific">Triparma columacea</name>
    <dbReference type="NCBI Taxonomy" id="722753"/>
    <lineage>
        <taxon>Eukaryota</taxon>
        <taxon>Sar</taxon>
        <taxon>Stramenopiles</taxon>
        <taxon>Ochrophyta</taxon>
        <taxon>Bolidophyceae</taxon>
        <taxon>Parmales</taxon>
        <taxon>Triparmaceae</taxon>
        <taxon>Triparma</taxon>
    </lineage>
</organism>
<evidence type="ECO:0008006" key="3">
    <source>
        <dbReference type="Google" id="ProtNLM"/>
    </source>
</evidence>
<evidence type="ECO:0000313" key="1">
    <source>
        <dbReference type="EMBL" id="GMI30660.1"/>
    </source>
</evidence>